<dbReference type="RefSeq" id="WP_174560810.1">
    <property type="nucleotide sequence ID" value="NZ_CADDTS010000049.1"/>
</dbReference>
<dbReference type="Proteomes" id="UP000489961">
    <property type="component" value="Unassembled WGS sequence"/>
</dbReference>
<comment type="caution">
    <text evidence="2">The sequence shown here is derived from an EMBL/GenBank/DDBJ whole genome shotgun (WGS) entry which is preliminary data.</text>
</comment>
<dbReference type="EMBL" id="CADDTS010000049">
    <property type="protein sequence ID" value="CAB1222437.1"/>
    <property type="molecule type" value="Genomic_DNA"/>
</dbReference>
<evidence type="ECO:0000313" key="2">
    <source>
        <dbReference type="EMBL" id="CAB1222437.1"/>
    </source>
</evidence>
<dbReference type="Pfam" id="PF04233">
    <property type="entry name" value="Phage_Mu_F"/>
    <property type="match status" value="1"/>
</dbReference>
<evidence type="ECO:0000313" key="3">
    <source>
        <dbReference type="Proteomes" id="UP000489961"/>
    </source>
</evidence>
<sequence length="440" mass="49447">MPTPHRPELNALFNKPPADAIEYLQSKGYKIGWDWHQTLDDANSRAFTVAKVAKLDVLQDIRKSLITALERGQSFEKWQADIKPILQEKGWWGKKTVINPAGQEQEVQLGSPRRLRTIYHTNMRSAFSAGRYKAMLEATATRPFWEYRHITMVNYREEHKAWNGRILRADDPFWTVAYPPSKFGCNCRVIAKSASEVEGKEILSSEGYQTQYSEKIGVDSFTGADVYGTRQRFDIPTQDGTTLTFSPAAGFNNSPATSYAMDQVLANRATKYLGNEQGLKQVQQIITAPVRQKAHHAFIDNALSFGKAQGKTSTVGILQTEDVVFLQNKGQSIESPIVTIADRLLIGKKAKRHETAGDALSTAEWQELPLLIAQVKTVLYDVNNDSVLYVFRCMDGEEQKVIKLSLRAQNGVIEIVSVFKVKQLDISAGIRSGQYEVIRE</sequence>
<name>A0A811GF33_9GAMM</name>
<proteinExistence type="predicted"/>
<reference evidence="2 3" key="1">
    <citation type="submission" date="2020-02" db="EMBL/GenBank/DDBJ databases">
        <authorList>
            <person name="Chaudhuri R."/>
        </authorList>
    </citation>
    <scope>NUCLEOTIDE SEQUENCE [LARGE SCALE GENOMIC DNA]</scope>
    <source>
        <strain evidence="2">SFB21</strain>
    </source>
</reference>
<gene>
    <name evidence="2" type="ORF">SFB21_3117</name>
</gene>
<feature type="domain" description="Phage head morphogenesis" evidence="1">
    <location>
        <begin position="59"/>
        <end position="190"/>
    </location>
</feature>
<dbReference type="InterPro" id="IPR006528">
    <property type="entry name" value="Phage_head_morphogenesis_dom"/>
</dbReference>
<accession>A0A811GF33</accession>
<dbReference type="AlphaFoldDB" id="A0A811GF33"/>
<protein>
    <submittedName>
        <fullName evidence="2">Phage Mu protein F like protein</fullName>
    </submittedName>
</protein>
<evidence type="ECO:0000259" key="1">
    <source>
        <dbReference type="Pfam" id="PF04233"/>
    </source>
</evidence>
<organism evidence="2 3">
    <name type="scientific">Acinetobacter bouvetii</name>
    <dbReference type="NCBI Taxonomy" id="202951"/>
    <lineage>
        <taxon>Bacteria</taxon>
        <taxon>Pseudomonadati</taxon>
        <taxon>Pseudomonadota</taxon>
        <taxon>Gammaproteobacteria</taxon>
        <taxon>Moraxellales</taxon>
        <taxon>Moraxellaceae</taxon>
        <taxon>Acinetobacter</taxon>
    </lineage>
</organism>